<dbReference type="GO" id="GO:0022857">
    <property type="term" value="F:transmembrane transporter activity"/>
    <property type="evidence" value="ECO:0007669"/>
    <property type="project" value="TreeGrafter"/>
</dbReference>
<evidence type="ECO:0000256" key="7">
    <source>
        <dbReference type="SAM" id="Phobius"/>
    </source>
</evidence>
<dbReference type="InterPro" id="IPR050250">
    <property type="entry name" value="Macrolide_Exporter_MacB"/>
</dbReference>
<keyword evidence="2" id="KW-1003">Cell membrane</keyword>
<sequence length="859" mass="96512">MNIVNKITIRHLKENKRRTLVTIIGVIISVAMITAVATLGVSFLDLMKRQHIAMNGEWHVEYEDVNHNQLEIIEEDESTKQLLLSNSVGYAALEGSKNESKPYLFIKEYNEQGLENFPIEISEGRFPKSRDELVLSEEIVKNAKVDFEIGDQLTVEIGDRFLKTESKPLTQVDPLQTMEDQVNETLQINQTKTYTIVGFMKRPNWEPSWSPGYTVISYVNKQLLTKEDIVDAVVILDKVNMSLYKHAEELVTELNINKVNFNEELLRLYGVTDNSGLSKTLYSLAGIIMTVIIVGSVSLIYNAFSISVSERSRHLGMLASVGATKRQKRNSVFFEGAVIGGISIPIGIASGLVGIGVTFWFINSYIHGALGVSEKLEVVVTPGSILVACLISILTIFISTYLPARRASKVSAIDAIRQTHDVKLSGKTVKTSKLVRKIFGMEAEIGLKNLKRNKRRYQATVFSLVISIILFLSVSYFTSNLEKSLILSQDNIKYDILITGGNAEELREFKNVNYVTKSSLVQEVYTNSWIDETMIPQRLQKQVKQDPSMLKEGKYSYYVTLHALDEESFKAYALEVGANVEKLLDPTNKAGIIIEDISYQDGQTGKIIETKSILAEPGQQIELTSMDYETEKESNFATVEIDALTDKVPMGINTAAIGGLDMIVSMETLKHLINGQDVDNEVQTQLFLNSSDPMATQEAIEEIKSGNVYVYNVQQNRQEDEQLIMLMSVFTYGFIVLISLISVANIFNTISTSITLRKREFAMLRSVGMTPSGFNKMINYESIFYGLKALLYGVPISLGIMYLIYWSMRQTFEFGFELPYIDFVYVVISLFIIVGSAMIYSISKVKKENIIDALKQENI</sequence>
<dbReference type="InterPro" id="IPR025857">
    <property type="entry name" value="MacB_PCD"/>
</dbReference>
<evidence type="ECO:0000313" key="10">
    <source>
        <dbReference type="EMBL" id="SDP81456.1"/>
    </source>
</evidence>
<dbReference type="PANTHER" id="PTHR30572:SF4">
    <property type="entry name" value="ABC TRANSPORTER PERMEASE YTRF"/>
    <property type="match status" value="1"/>
</dbReference>
<feature type="transmembrane region" description="Helical" evidence="7">
    <location>
        <begin position="281"/>
        <end position="304"/>
    </location>
</feature>
<evidence type="ECO:0000256" key="3">
    <source>
        <dbReference type="ARBA" id="ARBA00022692"/>
    </source>
</evidence>
<evidence type="ECO:0000256" key="1">
    <source>
        <dbReference type="ARBA" id="ARBA00004651"/>
    </source>
</evidence>
<feature type="domain" description="MacB-like periplasmic core" evidence="9">
    <location>
        <begin position="19"/>
        <end position="204"/>
    </location>
</feature>
<comment type="subcellular location">
    <subcellularLocation>
        <location evidence="1">Cell membrane</location>
        <topology evidence="1">Multi-pass membrane protein</topology>
    </subcellularLocation>
</comment>
<feature type="transmembrane region" description="Helical" evidence="7">
    <location>
        <begin position="789"/>
        <end position="808"/>
    </location>
</feature>
<gene>
    <name evidence="10" type="ORF">SAMN05216565_107202</name>
</gene>
<evidence type="ECO:0000256" key="4">
    <source>
        <dbReference type="ARBA" id="ARBA00022989"/>
    </source>
</evidence>
<dbReference type="Proteomes" id="UP000199159">
    <property type="component" value="Unassembled WGS sequence"/>
</dbReference>
<feature type="transmembrane region" description="Helical" evidence="7">
    <location>
        <begin position="332"/>
        <end position="362"/>
    </location>
</feature>
<dbReference type="GO" id="GO:0005886">
    <property type="term" value="C:plasma membrane"/>
    <property type="evidence" value="ECO:0007669"/>
    <property type="project" value="UniProtKB-SubCell"/>
</dbReference>
<organism evidence="10 11">
    <name type="scientific">Litchfieldia salsa</name>
    <dbReference type="NCBI Taxonomy" id="930152"/>
    <lineage>
        <taxon>Bacteria</taxon>
        <taxon>Bacillati</taxon>
        <taxon>Bacillota</taxon>
        <taxon>Bacilli</taxon>
        <taxon>Bacillales</taxon>
        <taxon>Bacillaceae</taxon>
        <taxon>Litchfieldia</taxon>
    </lineage>
</organism>
<accession>A0A1H0VTN0</accession>
<feature type="transmembrane region" description="Helical" evidence="7">
    <location>
        <begin position="382"/>
        <end position="402"/>
    </location>
</feature>
<dbReference type="AlphaFoldDB" id="A0A1H0VTN0"/>
<evidence type="ECO:0000259" key="8">
    <source>
        <dbReference type="Pfam" id="PF02687"/>
    </source>
</evidence>
<feature type="domain" description="ABC3 transporter permease C-terminal" evidence="8">
    <location>
        <begin position="734"/>
        <end position="850"/>
    </location>
</feature>
<evidence type="ECO:0000313" key="11">
    <source>
        <dbReference type="Proteomes" id="UP000199159"/>
    </source>
</evidence>
<evidence type="ECO:0000256" key="6">
    <source>
        <dbReference type="ARBA" id="ARBA00038076"/>
    </source>
</evidence>
<dbReference type="PANTHER" id="PTHR30572">
    <property type="entry name" value="MEMBRANE COMPONENT OF TRANSPORTER-RELATED"/>
    <property type="match status" value="1"/>
</dbReference>
<reference evidence="11" key="1">
    <citation type="submission" date="2016-10" db="EMBL/GenBank/DDBJ databases">
        <authorList>
            <person name="Varghese N."/>
            <person name="Submissions S."/>
        </authorList>
    </citation>
    <scope>NUCLEOTIDE SEQUENCE [LARGE SCALE GENOMIC DNA]</scope>
    <source>
        <strain evidence="11">IBRC-M10078</strain>
    </source>
</reference>
<feature type="transmembrane region" description="Helical" evidence="7">
    <location>
        <begin position="723"/>
        <end position="747"/>
    </location>
</feature>
<evidence type="ECO:0000256" key="2">
    <source>
        <dbReference type="ARBA" id="ARBA00022475"/>
    </source>
</evidence>
<feature type="domain" description="ABC3 transporter permease C-terminal" evidence="8">
    <location>
        <begin position="287"/>
        <end position="411"/>
    </location>
</feature>
<name>A0A1H0VTN0_9BACI</name>
<keyword evidence="4 7" id="KW-1133">Transmembrane helix</keyword>
<proteinExistence type="inferred from homology"/>
<keyword evidence="11" id="KW-1185">Reference proteome</keyword>
<dbReference type="RefSeq" id="WP_090856006.1">
    <property type="nucleotide sequence ID" value="NZ_FNJU01000007.1"/>
</dbReference>
<protein>
    <submittedName>
        <fullName evidence="10">Putative ABC transport system permease protein</fullName>
    </submittedName>
</protein>
<feature type="transmembrane region" description="Helical" evidence="7">
    <location>
        <begin position="20"/>
        <end position="44"/>
    </location>
</feature>
<feature type="transmembrane region" description="Helical" evidence="7">
    <location>
        <begin position="457"/>
        <end position="477"/>
    </location>
</feature>
<dbReference type="OrthoDB" id="9793166at2"/>
<keyword evidence="5 7" id="KW-0472">Membrane</keyword>
<keyword evidence="3 7" id="KW-0812">Transmembrane</keyword>
<dbReference type="Pfam" id="PF02687">
    <property type="entry name" value="FtsX"/>
    <property type="match status" value="2"/>
</dbReference>
<comment type="similarity">
    <text evidence="6">Belongs to the ABC-4 integral membrane protein family.</text>
</comment>
<evidence type="ECO:0000259" key="9">
    <source>
        <dbReference type="Pfam" id="PF12704"/>
    </source>
</evidence>
<feature type="transmembrane region" description="Helical" evidence="7">
    <location>
        <begin position="820"/>
        <end position="840"/>
    </location>
</feature>
<dbReference type="Pfam" id="PF12704">
    <property type="entry name" value="MacB_PCD"/>
    <property type="match status" value="1"/>
</dbReference>
<dbReference type="EMBL" id="FNJU01000007">
    <property type="protein sequence ID" value="SDP81456.1"/>
    <property type="molecule type" value="Genomic_DNA"/>
</dbReference>
<dbReference type="STRING" id="930152.SAMN05216565_107202"/>
<dbReference type="InterPro" id="IPR003838">
    <property type="entry name" value="ABC3_permease_C"/>
</dbReference>
<evidence type="ECO:0000256" key="5">
    <source>
        <dbReference type="ARBA" id="ARBA00023136"/>
    </source>
</evidence>